<comment type="caution">
    <text evidence="1">The sequence shown here is derived from an EMBL/GenBank/DDBJ whole genome shotgun (WGS) entry which is preliminary data.</text>
</comment>
<gene>
    <name evidence="1" type="ORF">SLEP1_g598</name>
</gene>
<name>A0AAV5HK11_9ROSI</name>
<sequence length="33" mass="3988">MKIFKDEDSRFIIIASHLGSLCWQNKLRMHKLK</sequence>
<dbReference type="Proteomes" id="UP001054252">
    <property type="component" value="Unassembled WGS sequence"/>
</dbReference>
<proteinExistence type="predicted"/>
<evidence type="ECO:0000313" key="2">
    <source>
        <dbReference type="Proteomes" id="UP001054252"/>
    </source>
</evidence>
<organism evidence="1 2">
    <name type="scientific">Rubroshorea leprosula</name>
    <dbReference type="NCBI Taxonomy" id="152421"/>
    <lineage>
        <taxon>Eukaryota</taxon>
        <taxon>Viridiplantae</taxon>
        <taxon>Streptophyta</taxon>
        <taxon>Embryophyta</taxon>
        <taxon>Tracheophyta</taxon>
        <taxon>Spermatophyta</taxon>
        <taxon>Magnoliopsida</taxon>
        <taxon>eudicotyledons</taxon>
        <taxon>Gunneridae</taxon>
        <taxon>Pentapetalae</taxon>
        <taxon>rosids</taxon>
        <taxon>malvids</taxon>
        <taxon>Malvales</taxon>
        <taxon>Dipterocarpaceae</taxon>
        <taxon>Rubroshorea</taxon>
    </lineage>
</organism>
<reference evidence="1 2" key="1">
    <citation type="journal article" date="2021" name="Commun. Biol.">
        <title>The genome of Shorea leprosula (Dipterocarpaceae) highlights the ecological relevance of drought in aseasonal tropical rainforests.</title>
        <authorList>
            <person name="Ng K.K.S."/>
            <person name="Kobayashi M.J."/>
            <person name="Fawcett J.A."/>
            <person name="Hatakeyama M."/>
            <person name="Paape T."/>
            <person name="Ng C.H."/>
            <person name="Ang C.C."/>
            <person name="Tnah L.H."/>
            <person name="Lee C.T."/>
            <person name="Nishiyama T."/>
            <person name="Sese J."/>
            <person name="O'Brien M.J."/>
            <person name="Copetti D."/>
            <person name="Mohd Noor M.I."/>
            <person name="Ong R.C."/>
            <person name="Putra M."/>
            <person name="Sireger I.Z."/>
            <person name="Indrioko S."/>
            <person name="Kosugi Y."/>
            <person name="Izuno A."/>
            <person name="Isagi Y."/>
            <person name="Lee S.L."/>
            <person name="Shimizu K.K."/>
        </authorList>
    </citation>
    <scope>NUCLEOTIDE SEQUENCE [LARGE SCALE GENOMIC DNA]</scope>
    <source>
        <strain evidence="1">214</strain>
    </source>
</reference>
<keyword evidence="2" id="KW-1185">Reference proteome</keyword>
<dbReference type="EMBL" id="BPVZ01000001">
    <property type="protein sequence ID" value="GKU86009.1"/>
    <property type="molecule type" value="Genomic_DNA"/>
</dbReference>
<dbReference type="AlphaFoldDB" id="A0AAV5HK11"/>
<accession>A0AAV5HK11</accession>
<evidence type="ECO:0000313" key="1">
    <source>
        <dbReference type="EMBL" id="GKU86009.1"/>
    </source>
</evidence>
<protein>
    <submittedName>
        <fullName evidence="1">Uncharacterized protein</fullName>
    </submittedName>
</protein>